<protein>
    <recommendedName>
        <fullName evidence="2">Helix-turn-helix domain-containing protein</fullName>
    </recommendedName>
</protein>
<proteinExistence type="predicted"/>
<name>A0A382H3Q5_9ZZZZ</name>
<dbReference type="AlphaFoldDB" id="A0A382H3Q5"/>
<accession>A0A382H3Q5</accession>
<dbReference type="EMBL" id="UINC01058954">
    <property type="protein sequence ID" value="SVB81819.1"/>
    <property type="molecule type" value="Genomic_DNA"/>
</dbReference>
<gene>
    <name evidence="1" type="ORF">METZ01_LOCUS234673</name>
</gene>
<evidence type="ECO:0000313" key="1">
    <source>
        <dbReference type="EMBL" id="SVB81819.1"/>
    </source>
</evidence>
<sequence length="75" mass="8601">MHMTEFGILESISRLEKILERNQSNSWLSLTSATKYTGLSKSTLRRAVSKGELRVSRSTGKLLFQTKWIDKWLVG</sequence>
<organism evidence="1">
    <name type="scientific">marine metagenome</name>
    <dbReference type="NCBI Taxonomy" id="408172"/>
    <lineage>
        <taxon>unclassified sequences</taxon>
        <taxon>metagenomes</taxon>
        <taxon>ecological metagenomes</taxon>
    </lineage>
</organism>
<evidence type="ECO:0008006" key="2">
    <source>
        <dbReference type="Google" id="ProtNLM"/>
    </source>
</evidence>
<reference evidence="1" key="1">
    <citation type="submission" date="2018-05" db="EMBL/GenBank/DDBJ databases">
        <authorList>
            <person name="Lanie J.A."/>
            <person name="Ng W.-L."/>
            <person name="Kazmierczak K.M."/>
            <person name="Andrzejewski T.M."/>
            <person name="Davidsen T.M."/>
            <person name="Wayne K.J."/>
            <person name="Tettelin H."/>
            <person name="Glass J.I."/>
            <person name="Rusch D."/>
            <person name="Podicherti R."/>
            <person name="Tsui H.-C.T."/>
            <person name="Winkler M.E."/>
        </authorList>
    </citation>
    <scope>NUCLEOTIDE SEQUENCE</scope>
</reference>